<dbReference type="InterPro" id="IPR057230">
    <property type="entry name" value="DUF7908"/>
</dbReference>
<name>A0A090N5G2_9HYPO</name>
<dbReference type="AlphaFoldDB" id="A0A090N5G2"/>
<organism evidence="3">
    <name type="scientific">Fusarium clavum</name>
    <dbReference type="NCBI Taxonomy" id="2594811"/>
    <lineage>
        <taxon>Eukaryota</taxon>
        <taxon>Fungi</taxon>
        <taxon>Dikarya</taxon>
        <taxon>Ascomycota</taxon>
        <taxon>Pezizomycotina</taxon>
        <taxon>Sordariomycetes</taxon>
        <taxon>Hypocreomycetidae</taxon>
        <taxon>Hypocreales</taxon>
        <taxon>Nectriaceae</taxon>
        <taxon>Fusarium</taxon>
        <taxon>Fusarium incarnatum-equiseti species complex</taxon>
    </lineage>
</organism>
<evidence type="ECO:0000313" key="3">
    <source>
        <dbReference type="EMBL" id="CEG04476.1"/>
    </source>
</evidence>
<reference evidence="3" key="1">
    <citation type="submission" date="2013-05" db="EMBL/GenBank/DDBJ databases">
        <title>Draft genome sequences of six wheat associated Fusarium spp. isolates.</title>
        <authorList>
            <person name="Moolhuijzen P.M."/>
            <person name="Manners J.M."/>
            <person name="Wilcox S."/>
            <person name="Bellgard M.I."/>
            <person name="Gardiner D.M."/>
        </authorList>
    </citation>
    <scope>NUCLEOTIDE SEQUENCE</scope>
    <source>
        <strain evidence="3">CS3069</strain>
    </source>
</reference>
<feature type="domain" description="DUF7908" evidence="2">
    <location>
        <begin position="96"/>
        <end position="224"/>
    </location>
</feature>
<keyword evidence="1" id="KW-0732">Signal</keyword>
<accession>A0A090N5G2</accession>
<gene>
    <name evidence="3" type="ORF">BN850_0054030</name>
</gene>
<dbReference type="EMBL" id="CBMI010001244">
    <property type="protein sequence ID" value="CEG04476.1"/>
    <property type="molecule type" value="Genomic_DNA"/>
</dbReference>
<feature type="chain" id="PRO_5001860294" evidence="1">
    <location>
        <begin position="21"/>
        <end position="227"/>
    </location>
</feature>
<feature type="signal peptide" evidence="1">
    <location>
        <begin position="1"/>
        <end position="20"/>
    </location>
</feature>
<dbReference type="Pfam" id="PF25485">
    <property type="entry name" value="DUF7908"/>
    <property type="match status" value="1"/>
</dbReference>
<protein>
    <submittedName>
        <fullName evidence="3">WGS project CBMI000000000 data, contig CS3069_c001246</fullName>
    </submittedName>
</protein>
<evidence type="ECO:0000256" key="1">
    <source>
        <dbReference type="SAM" id="SignalP"/>
    </source>
</evidence>
<comment type="caution">
    <text evidence="3">The sequence shown here is derived from an EMBL/GenBank/DDBJ whole genome shotgun (WGS) entry which is preliminary data.</text>
</comment>
<sequence>MAPSRLLPLLLAGLLGSVGANQDMRVWPETYCVTYLSTFLVPISTADSESASGEIPKSFSSGNVLPTTSIQPELQTTASEPMPQPTEPGPALLDIILRVDPISRDNKRDQRLERRALGGFVGSNSGMCLEAAQFDLQDGSLIYGGSPIYYNGEDYKSLIGQPERVPRRAIATTFSIDGSGYIRFSSSLLPNGEAGFCQVPDSGEVYVTFTSSPPGCTSVRLAVIDCK</sequence>
<evidence type="ECO:0000259" key="2">
    <source>
        <dbReference type="Pfam" id="PF25485"/>
    </source>
</evidence>
<proteinExistence type="predicted"/>